<evidence type="ECO:0000313" key="1">
    <source>
        <dbReference type="EMBL" id="CAF4848115.1"/>
    </source>
</evidence>
<feature type="non-terminal residue" evidence="1">
    <location>
        <position position="26"/>
    </location>
</feature>
<gene>
    <name evidence="1" type="ORF">SMN809_LOCUS49266</name>
</gene>
<proteinExistence type="predicted"/>
<comment type="caution">
    <text evidence="1">The sequence shown here is derived from an EMBL/GenBank/DDBJ whole genome shotgun (WGS) entry which is preliminary data.</text>
</comment>
<name>A0A8S3BV08_9BILA</name>
<accession>A0A8S3BV08</accession>
<protein>
    <submittedName>
        <fullName evidence="1">Uncharacterized protein</fullName>
    </submittedName>
</protein>
<evidence type="ECO:0000313" key="2">
    <source>
        <dbReference type="Proteomes" id="UP000676336"/>
    </source>
</evidence>
<organism evidence="1 2">
    <name type="scientific">Rotaria magnacalcarata</name>
    <dbReference type="NCBI Taxonomy" id="392030"/>
    <lineage>
        <taxon>Eukaryota</taxon>
        <taxon>Metazoa</taxon>
        <taxon>Spiralia</taxon>
        <taxon>Gnathifera</taxon>
        <taxon>Rotifera</taxon>
        <taxon>Eurotatoria</taxon>
        <taxon>Bdelloidea</taxon>
        <taxon>Philodinida</taxon>
        <taxon>Philodinidae</taxon>
        <taxon>Rotaria</taxon>
    </lineage>
</organism>
<dbReference type="AlphaFoldDB" id="A0A8S3BV08"/>
<dbReference type="EMBL" id="CAJOBI010160234">
    <property type="protein sequence ID" value="CAF4848115.1"/>
    <property type="molecule type" value="Genomic_DNA"/>
</dbReference>
<reference evidence="1" key="1">
    <citation type="submission" date="2021-02" db="EMBL/GenBank/DDBJ databases">
        <authorList>
            <person name="Nowell W R."/>
        </authorList>
    </citation>
    <scope>NUCLEOTIDE SEQUENCE</scope>
</reference>
<dbReference type="Proteomes" id="UP000676336">
    <property type="component" value="Unassembled WGS sequence"/>
</dbReference>
<sequence length="26" mass="2917">MVAYRNALLIEGKVSCDDKLTFKSSK</sequence>